<proteinExistence type="predicted"/>
<feature type="transmembrane region" description="Helical" evidence="2">
    <location>
        <begin position="70"/>
        <end position="89"/>
    </location>
</feature>
<dbReference type="PANTHER" id="PTHR34078">
    <property type="entry name" value="EXPRESSED PROTEIN"/>
    <property type="match status" value="1"/>
</dbReference>
<reference evidence="3 4" key="1">
    <citation type="submission" date="2016-05" db="EMBL/GenBank/DDBJ databases">
        <title>First whole genome sequencing of Entamoeba histolytica HM1:IMSS-clone-6.</title>
        <authorList>
            <person name="Mukherjee Avik.K."/>
            <person name="Izumyama S."/>
            <person name="Nakada-Tsukui K."/>
            <person name="Nozaki T."/>
        </authorList>
    </citation>
    <scope>NUCLEOTIDE SEQUENCE [LARGE SCALE GENOMIC DNA]</scope>
    <source>
        <strain evidence="3 4">HM1:IMSS clone 6</strain>
    </source>
</reference>
<keyword evidence="2" id="KW-0812">Transmembrane</keyword>
<evidence type="ECO:0008006" key="5">
    <source>
        <dbReference type="Google" id="ProtNLM"/>
    </source>
</evidence>
<dbReference type="PANTHER" id="PTHR34078:SF3">
    <property type="entry name" value="TRANSMEMBRANE PROTEIN"/>
    <property type="match status" value="1"/>
</dbReference>
<feature type="region of interest" description="Disordered" evidence="1">
    <location>
        <begin position="1"/>
        <end position="28"/>
    </location>
</feature>
<dbReference type="VEuPathDB" id="AmoebaDB:EHI7A_019900"/>
<evidence type="ECO:0000256" key="1">
    <source>
        <dbReference type="SAM" id="MobiDB-lite"/>
    </source>
</evidence>
<sequence>MTDKYVPLKNEDDSIQESPKNATNVQQQVQQEHIETQPQIFLAPLHNDEHSFYQVQQPQEPVDKSLQNPAFILFVLGFFLPCIWIYNIVKYRNSGDLIEKRWAYWSMIALLCVTMFYAVLVLVVVLV</sequence>
<dbReference type="Proteomes" id="UP000078387">
    <property type="component" value="Unassembled WGS sequence"/>
</dbReference>
<dbReference type="VEuPathDB" id="AmoebaDB:EHI8A_157420"/>
<dbReference type="VEuPathDB" id="AmoebaDB:EHI5A_036210"/>
<evidence type="ECO:0000313" key="3">
    <source>
        <dbReference type="EMBL" id="GAT96290.1"/>
    </source>
</evidence>
<protein>
    <recommendedName>
        <fullName evidence="5">Transmembrane protein</fullName>
    </recommendedName>
</protein>
<dbReference type="VEuPathDB" id="AmoebaDB:KM1_045950"/>
<organism evidence="3 4">
    <name type="scientific">Entamoeba histolytica</name>
    <dbReference type="NCBI Taxonomy" id="5759"/>
    <lineage>
        <taxon>Eukaryota</taxon>
        <taxon>Amoebozoa</taxon>
        <taxon>Evosea</taxon>
        <taxon>Archamoebae</taxon>
        <taxon>Mastigamoebida</taxon>
        <taxon>Entamoebidae</taxon>
        <taxon>Entamoeba</taxon>
    </lineage>
</organism>
<feature type="transmembrane region" description="Helical" evidence="2">
    <location>
        <begin position="101"/>
        <end position="126"/>
    </location>
</feature>
<evidence type="ECO:0000313" key="4">
    <source>
        <dbReference type="Proteomes" id="UP000078387"/>
    </source>
</evidence>
<gene>
    <name evidence="3" type="ORF">CL6EHI_138950</name>
</gene>
<keyword evidence="2" id="KW-0472">Membrane</keyword>
<dbReference type="AlphaFoldDB" id="A0A5K1UG77"/>
<dbReference type="EMBL" id="BDEQ01000001">
    <property type="protein sequence ID" value="GAT96290.1"/>
    <property type="molecule type" value="Genomic_DNA"/>
</dbReference>
<comment type="caution">
    <text evidence="3">The sequence shown here is derived from an EMBL/GenBank/DDBJ whole genome shotgun (WGS) entry which is preliminary data.</text>
</comment>
<accession>A0A5K1UG77</accession>
<dbReference type="VEuPathDB" id="AmoebaDB:EHI_138950"/>
<name>A0A5K1UG77_ENTHI</name>
<evidence type="ECO:0000256" key="2">
    <source>
        <dbReference type="SAM" id="Phobius"/>
    </source>
</evidence>
<dbReference type="OMA" id="VWFYLIY"/>
<keyword evidence="2" id="KW-1133">Transmembrane helix</keyword>